<organism evidence="4 5">
    <name type="scientific">Vibrio albus</name>
    <dbReference type="NCBI Taxonomy" id="2200953"/>
    <lineage>
        <taxon>Bacteria</taxon>
        <taxon>Pseudomonadati</taxon>
        <taxon>Pseudomonadota</taxon>
        <taxon>Gammaproteobacteria</taxon>
        <taxon>Vibrionales</taxon>
        <taxon>Vibrionaceae</taxon>
        <taxon>Vibrio</taxon>
    </lineage>
</organism>
<dbReference type="Pfam" id="PF04219">
    <property type="entry name" value="DUF413"/>
    <property type="match status" value="1"/>
</dbReference>
<protein>
    <recommendedName>
        <fullName evidence="2">Macrodomain Ori protein</fullName>
    </recommendedName>
</protein>
<feature type="compositionally biased region" description="Polar residues" evidence="3">
    <location>
        <begin position="97"/>
        <end position="107"/>
    </location>
</feature>
<dbReference type="InterPro" id="IPR007335">
    <property type="entry name" value="DUF413"/>
</dbReference>
<comment type="caution">
    <text evidence="4">The sequence shown here is derived from an EMBL/GenBank/DDBJ whole genome shotgun (WGS) entry which is preliminary data.</text>
</comment>
<evidence type="ECO:0000256" key="1">
    <source>
        <dbReference type="ARBA" id="ARBA00093464"/>
    </source>
</evidence>
<reference evidence="4 5" key="1">
    <citation type="submission" date="2018-05" db="EMBL/GenBank/DDBJ databases">
        <title>Vibrio limimaris sp. nov., isolated from marine sediment.</title>
        <authorList>
            <person name="Li C.-M."/>
        </authorList>
    </citation>
    <scope>NUCLEOTIDE SEQUENCE [LARGE SCALE GENOMIC DNA]</scope>
    <source>
        <strain evidence="4 5">E4404</strain>
    </source>
</reference>
<evidence type="ECO:0000256" key="2">
    <source>
        <dbReference type="ARBA" id="ARBA00093628"/>
    </source>
</evidence>
<comment type="similarity">
    <text evidence="1">Belongs to the MaoP family.</text>
</comment>
<dbReference type="AlphaFoldDB" id="A0A2U3B6U0"/>
<dbReference type="RefSeq" id="WP_109320653.1">
    <property type="nucleotide sequence ID" value="NZ_QFWT01000009.1"/>
</dbReference>
<name>A0A2U3B6U0_9VIBR</name>
<sequence>MAEIEIRMGEKRFYDNKAFPRGFAKSGNFTILEEELLIYYGDTLAGLEAGILEAESKEEKHFLKVLEDHGKAQTKLEKAWLKYIKYARGRKQFHTLNSKKSTTSQSLVELEDEPNTLYED</sequence>
<evidence type="ECO:0000313" key="4">
    <source>
        <dbReference type="EMBL" id="PWI32513.1"/>
    </source>
</evidence>
<dbReference type="NCBIfam" id="NF008252">
    <property type="entry name" value="PRK11027.1-2"/>
    <property type="match status" value="1"/>
</dbReference>
<dbReference type="Proteomes" id="UP000245362">
    <property type="component" value="Unassembled WGS sequence"/>
</dbReference>
<keyword evidence="5" id="KW-1185">Reference proteome</keyword>
<evidence type="ECO:0000313" key="5">
    <source>
        <dbReference type="Proteomes" id="UP000245362"/>
    </source>
</evidence>
<feature type="region of interest" description="Disordered" evidence="3">
    <location>
        <begin position="97"/>
        <end position="120"/>
    </location>
</feature>
<gene>
    <name evidence="4" type="ORF">DI392_15815</name>
</gene>
<accession>A0A2U3B6U0</accession>
<dbReference type="EMBL" id="QFWT01000009">
    <property type="protein sequence ID" value="PWI32513.1"/>
    <property type="molecule type" value="Genomic_DNA"/>
</dbReference>
<dbReference type="OrthoDB" id="6400110at2"/>
<feature type="compositionally biased region" description="Acidic residues" evidence="3">
    <location>
        <begin position="109"/>
        <end position="120"/>
    </location>
</feature>
<evidence type="ECO:0000256" key="3">
    <source>
        <dbReference type="SAM" id="MobiDB-lite"/>
    </source>
</evidence>
<proteinExistence type="inferred from homology"/>